<organism evidence="1 2">
    <name type="scientific">Actinomyces howellii</name>
    <dbReference type="NCBI Taxonomy" id="52771"/>
    <lineage>
        <taxon>Bacteria</taxon>
        <taxon>Bacillati</taxon>
        <taxon>Actinomycetota</taxon>
        <taxon>Actinomycetes</taxon>
        <taxon>Actinomycetales</taxon>
        <taxon>Actinomycetaceae</taxon>
        <taxon>Actinomyces</taxon>
    </lineage>
</organism>
<dbReference type="EMBL" id="LR134350">
    <property type="protein sequence ID" value="VEG28854.1"/>
    <property type="molecule type" value="Genomic_DNA"/>
</dbReference>
<gene>
    <name evidence="1" type="ORF">NCTC11636_01754</name>
</gene>
<evidence type="ECO:0000313" key="1">
    <source>
        <dbReference type="EMBL" id="VEG28854.1"/>
    </source>
</evidence>
<reference evidence="1 2" key="1">
    <citation type="submission" date="2018-12" db="EMBL/GenBank/DDBJ databases">
        <authorList>
            <consortium name="Pathogen Informatics"/>
        </authorList>
    </citation>
    <scope>NUCLEOTIDE SEQUENCE [LARGE SCALE GENOMIC DNA]</scope>
    <source>
        <strain evidence="1 2">NCTC11636</strain>
    </source>
</reference>
<dbReference type="Proteomes" id="UP000266895">
    <property type="component" value="Chromosome"/>
</dbReference>
<name>A0A448HI56_9ACTO</name>
<dbReference type="KEGG" id="ahw:NCTC11636_01754"/>
<sequence>MVCETSAARKAARYVRMRGTEYESVEDGAPQAPVVQGASTGLEPFARLAAVASPSLVGMQTTPCPPDPPVVLVSSRPPRGLVHPVRLRRGVYADLPACDDSWRERHEVSLARCVAALRTVPSARGLSHESAALVHGLWLPHPEPDVSLVVTSNPHRSALVLPVVGTGRAGVLLRRRRVRVPQARFVTVNGLPVTDILRTAVDCAFDLPARDSIMVLDSALRCLCRPDRRRRAEAEARFAELHGQLVDEVAAQGVRAGARRARAVAAMASPFAESPGESRTRWIAAATGLPAAVLQEPVATAAGVFFPDLAWPRWRVAVEFDGRLKYTEESDLWAEKRRQDALTAAGWRLVRVVWEDLGSPAALGSRLLAAFPDDVARSSQPVPELWA</sequence>
<dbReference type="InterPro" id="IPR011335">
    <property type="entry name" value="Restrct_endonuc-II-like"/>
</dbReference>
<proteinExistence type="predicted"/>
<evidence type="ECO:0008006" key="3">
    <source>
        <dbReference type="Google" id="ProtNLM"/>
    </source>
</evidence>
<evidence type="ECO:0000313" key="2">
    <source>
        <dbReference type="Proteomes" id="UP000266895"/>
    </source>
</evidence>
<keyword evidence="2" id="KW-1185">Reference proteome</keyword>
<protein>
    <recommendedName>
        <fullName evidence="3">DUF559 domain-containing protein</fullName>
    </recommendedName>
</protein>
<dbReference type="SUPFAM" id="SSF52980">
    <property type="entry name" value="Restriction endonuclease-like"/>
    <property type="match status" value="1"/>
</dbReference>
<accession>A0A448HI56</accession>
<dbReference type="AlphaFoldDB" id="A0A448HI56"/>